<keyword evidence="6" id="KW-0408">Iron</keyword>
<evidence type="ECO:0000256" key="6">
    <source>
        <dbReference type="ARBA" id="ARBA00023004"/>
    </source>
</evidence>
<protein>
    <recommendedName>
        <fullName evidence="10">4Fe-4S Mo/W bis-MGD-type domain-containing protein</fullName>
    </recommendedName>
</protein>
<accession>A0A8X7MLA8</accession>
<evidence type="ECO:0000256" key="4">
    <source>
        <dbReference type="ARBA" id="ARBA00022723"/>
    </source>
</evidence>
<comment type="caution">
    <text evidence="11">The sequence shown here is derived from an EMBL/GenBank/DDBJ whole genome shotgun (WGS) entry which is preliminary data.</text>
</comment>
<dbReference type="GO" id="GO:0016020">
    <property type="term" value="C:membrane"/>
    <property type="evidence" value="ECO:0007669"/>
    <property type="project" value="TreeGrafter"/>
</dbReference>
<evidence type="ECO:0000256" key="8">
    <source>
        <dbReference type="ARBA" id="ARBA00023027"/>
    </source>
</evidence>
<evidence type="ECO:0000256" key="3">
    <source>
        <dbReference type="ARBA" id="ARBA00022485"/>
    </source>
</evidence>
<dbReference type="SUPFAM" id="SSF53706">
    <property type="entry name" value="Formate dehydrogenase/DMSO reductase, domains 1-3"/>
    <property type="match status" value="1"/>
</dbReference>
<dbReference type="Proteomes" id="UP000077684">
    <property type="component" value="Unassembled WGS sequence"/>
</dbReference>
<reference evidence="11" key="2">
    <citation type="journal article" date="2019" name="IMA Fungus">
        <title>Genome sequencing and comparison of five Tilletia species to identify candidate genes for the detection of regulated species infecting wheat.</title>
        <authorList>
            <person name="Nguyen H.D.T."/>
            <person name="Sultana T."/>
            <person name="Kesanakurti P."/>
            <person name="Hambleton S."/>
        </authorList>
    </citation>
    <scope>NUCLEOTIDE SEQUENCE</scope>
    <source>
        <strain evidence="11">DAOMC 236426</strain>
    </source>
</reference>
<dbReference type="AlphaFoldDB" id="A0A8X7MLA8"/>
<dbReference type="GO" id="GO:0016491">
    <property type="term" value="F:oxidoreductase activity"/>
    <property type="evidence" value="ECO:0007669"/>
    <property type="project" value="InterPro"/>
</dbReference>
<evidence type="ECO:0000259" key="10">
    <source>
        <dbReference type="PROSITE" id="PS51669"/>
    </source>
</evidence>
<evidence type="ECO:0000256" key="7">
    <source>
        <dbReference type="ARBA" id="ARBA00023014"/>
    </source>
</evidence>
<dbReference type="PANTHER" id="PTHR43105:SF13">
    <property type="entry name" value="NADH-UBIQUINONE OXIDOREDUCTASE 75 KDA SUBUNIT, MITOCHONDRIAL"/>
    <property type="match status" value="1"/>
</dbReference>
<evidence type="ECO:0000256" key="9">
    <source>
        <dbReference type="ARBA" id="ARBA00034078"/>
    </source>
</evidence>
<dbReference type="Pfam" id="PF00384">
    <property type="entry name" value="Molybdopterin"/>
    <property type="match status" value="1"/>
</dbReference>
<evidence type="ECO:0000256" key="1">
    <source>
        <dbReference type="ARBA" id="ARBA00001966"/>
    </source>
</evidence>
<dbReference type="InterPro" id="IPR006963">
    <property type="entry name" value="Mopterin_OxRdtase_4Fe-4S_dom"/>
</dbReference>
<evidence type="ECO:0000313" key="12">
    <source>
        <dbReference type="Proteomes" id="UP000077684"/>
    </source>
</evidence>
<dbReference type="GO" id="GO:0051539">
    <property type="term" value="F:4 iron, 4 sulfur cluster binding"/>
    <property type="evidence" value="ECO:0007669"/>
    <property type="project" value="UniProtKB-KW"/>
</dbReference>
<keyword evidence="8" id="KW-0520">NAD</keyword>
<reference evidence="11" key="1">
    <citation type="submission" date="2016-04" db="EMBL/GenBank/DDBJ databases">
        <authorList>
            <person name="Nguyen H.D."/>
            <person name="Samba Siva P."/>
            <person name="Cullis J."/>
            <person name="Levesque C.A."/>
            <person name="Hambleton S."/>
        </authorList>
    </citation>
    <scope>NUCLEOTIDE SEQUENCE</scope>
    <source>
        <strain evidence="11">DAOMC 236426</strain>
    </source>
</reference>
<evidence type="ECO:0000313" key="11">
    <source>
        <dbReference type="EMBL" id="KAE8239550.1"/>
    </source>
</evidence>
<dbReference type="InterPro" id="IPR006656">
    <property type="entry name" value="Mopterin_OxRdtase"/>
</dbReference>
<keyword evidence="4" id="KW-0479">Metal-binding</keyword>
<keyword evidence="12" id="KW-1185">Reference proteome</keyword>
<dbReference type="EMBL" id="LWDE02001695">
    <property type="protein sequence ID" value="KAE8239550.1"/>
    <property type="molecule type" value="Genomic_DNA"/>
</dbReference>
<dbReference type="PROSITE" id="PS51669">
    <property type="entry name" value="4FE4S_MOW_BIS_MGD"/>
    <property type="match status" value="1"/>
</dbReference>
<comment type="similarity">
    <text evidence="2">Belongs to the complex I 75 kDa subunit family.</text>
</comment>
<sequence length="168" mass="18525">MRILPRLNEDINEEWINDKTRFAYDGLKYQRLTTPLIRQGDRFVPASWPEALGTVAAGLAASGVKGDEIQAVAGALADTESLVVLKDLINSLGSDNLALDIVHLGLHGSRAATLQRRRNSTLRFLMRRQMPSPQFSRQSTTSPTHQRLCKSATSIRLGAWPMTILAAC</sequence>
<proteinExistence type="inferred from homology"/>
<keyword evidence="7" id="KW-0411">Iron-sulfur</keyword>
<dbReference type="PANTHER" id="PTHR43105">
    <property type="entry name" value="RESPIRATORY NITRATE REDUCTASE"/>
    <property type="match status" value="1"/>
</dbReference>
<evidence type="ECO:0000256" key="5">
    <source>
        <dbReference type="ARBA" id="ARBA00022967"/>
    </source>
</evidence>
<name>A0A8X7MLA8_9BASI</name>
<comment type="cofactor">
    <cofactor evidence="1">
        <name>[4Fe-4S] cluster</name>
        <dbReference type="ChEBI" id="CHEBI:49883"/>
    </cofactor>
</comment>
<keyword evidence="3" id="KW-0004">4Fe-4S</keyword>
<dbReference type="GO" id="GO:0046872">
    <property type="term" value="F:metal ion binding"/>
    <property type="evidence" value="ECO:0007669"/>
    <property type="project" value="UniProtKB-KW"/>
</dbReference>
<keyword evidence="5" id="KW-1278">Translocase</keyword>
<gene>
    <name evidence="11" type="ORF">A4X06_0g8209</name>
</gene>
<organism evidence="11 12">
    <name type="scientific">Tilletia controversa</name>
    <name type="common">dwarf bunt fungus</name>
    <dbReference type="NCBI Taxonomy" id="13291"/>
    <lineage>
        <taxon>Eukaryota</taxon>
        <taxon>Fungi</taxon>
        <taxon>Dikarya</taxon>
        <taxon>Basidiomycota</taxon>
        <taxon>Ustilaginomycotina</taxon>
        <taxon>Exobasidiomycetes</taxon>
        <taxon>Tilletiales</taxon>
        <taxon>Tilletiaceae</taxon>
        <taxon>Tilletia</taxon>
    </lineage>
</organism>
<feature type="domain" description="4Fe-4S Mo/W bis-MGD-type" evidence="10">
    <location>
        <begin position="1"/>
        <end position="31"/>
    </location>
</feature>
<comment type="cofactor">
    <cofactor evidence="9">
        <name>[2Fe-2S] cluster</name>
        <dbReference type="ChEBI" id="CHEBI:190135"/>
    </cofactor>
</comment>
<evidence type="ECO:0000256" key="2">
    <source>
        <dbReference type="ARBA" id="ARBA00005404"/>
    </source>
</evidence>
<dbReference type="InterPro" id="IPR050123">
    <property type="entry name" value="Prok_molybdopt-oxidoreductase"/>
</dbReference>
<dbReference type="Pfam" id="PF22151">
    <property type="entry name" value="Fer4_NDSU1"/>
    <property type="match status" value="1"/>
</dbReference>